<dbReference type="SUPFAM" id="SSF158573">
    <property type="entry name" value="GINS helical bundle-like"/>
    <property type="match status" value="1"/>
</dbReference>
<gene>
    <name evidence="2" type="ORF">CMESO_465</name>
</gene>
<dbReference type="InterPro" id="IPR036224">
    <property type="entry name" value="GINS_bundle-like_dom_sf"/>
</dbReference>
<reference evidence="2 3" key="1">
    <citation type="journal article" date="2012" name="Genome Biol. Evol.">
        <title>Nucleomorph genome sequence of the cryptophyte alga Chroomonas mesostigmatica CCMP1168 reveals lineage-specific gene loss and genome complexity.</title>
        <authorList>
            <person name="Moore C.E."/>
            <person name="Curtis B."/>
            <person name="Mills T."/>
            <person name="Tanifuji G."/>
            <person name="Archibald J.M."/>
        </authorList>
    </citation>
    <scope>NUCLEOTIDE SEQUENCE [LARGE SCALE GENOMIC DNA]</scope>
    <source>
        <strain evidence="2 3">CCMP1168</strain>
    </source>
</reference>
<dbReference type="Gene3D" id="1.20.58.1020">
    <property type="match status" value="1"/>
</dbReference>
<keyword evidence="2" id="KW-0542">Nucleomorph</keyword>
<dbReference type="GO" id="GO:0000727">
    <property type="term" value="P:double-strand break repair via break-induced replication"/>
    <property type="evidence" value="ECO:0007669"/>
    <property type="project" value="TreeGrafter"/>
</dbReference>
<dbReference type="GO" id="GO:0000811">
    <property type="term" value="C:GINS complex"/>
    <property type="evidence" value="ECO:0007669"/>
    <property type="project" value="TreeGrafter"/>
</dbReference>
<name>J7G8P8_9CRYP</name>
<accession>J7G8P8</accession>
<geneLocation type="nucleomorph" evidence="2"/>
<dbReference type="InterPro" id="IPR056784">
    <property type="entry name" value="PSF2_N"/>
</dbReference>
<evidence type="ECO:0000313" key="2">
    <source>
        <dbReference type="EMBL" id="AFP65613.1"/>
    </source>
</evidence>
<feature type="domain" description="DNA replication complex GINS protein PSF2 N-terminal" evidence="1">
    <location>
        <begin position="19"/>
        <end position="71"/>
    </location>
</feature>
<dbReference type="EMBL" id="CP003682">
    <property type="protein sequence ID" value="AFP65613.1"/>
    <property type="molecule type" value="Genomic_DNA"/>
</dbReference>
<dbReference type="AlphaFoldDB" id="J7G8P8"/>
<dbReference type="InterPro" id="IPR007257">
    <property type="entry name" value="GINS_Psf2"/>
</dbReference>
<sequence>MFKKKKKSEENNPVIEKIFSAENLTIRVVFIRYFPLVNLIENQLGPFKKGTKAVIKIWVAIALQKTKYCLIKKPLWLTNKYLEKKIFLERNFKLLQPLPFFYLEIAHILYLRSKEIFFQPENTISFVEELYAVRFSKILNEIQNISGNISVLKFDKIGSIELFGIKKTIQLILFFFSFL</sequence>
<organism evidence="2 3">
    <name type="scientific">Chroomonas mesostigmatica CCMP1168</name>
    <dbReference type="NCBI Taxonomy" id="1195612"/>
    <lineage>
        <taxon>Eukaryota</taxon>
        <taxon>Cryptophyceae</taxon>
        <taxon>Pyrenomonadales</taxon>
        <taxon>Chroomonadaceae</taxon>
        <taxon>Chroomonas</taxon>
    </lineage>
</organism>
<dbReference type="PANTHER" id="PTHR12772:SF0">
    <property type="entry name" value="DNA REPLICATION COMPLEX GINS PROTEIN PSF2"/>
    <property type="match status" value="1"/>
</dbReference>
<dbReference type="PANTHER" id="PTHR12772">
    <property type="entry name" value="DNA REPLICATION COMPLEX GINS PROTEIN PSF2"/>
    <property type="match status" value="1"/>
</dbReference>
<dbReference type="SUPFAM" id="SSF160059">
    <property type="entry name" value="PriA/YqbF domain"/>
    <property type="match status" value="1"/>
</dbReference>
<evidence type="ECO:0000259" key="1">
    <source>
        <dbReference type="Pfam" id="PF25005"/>
    </source>
</evidence>
<evidence type="ECO:0000313" key="3">
    <source>
        <dbReference type="Proteomes" id="UP000243348"/>
    </source>
</evidence>
<dbReference type="Proteomes" id="UP000243348">
    <property type="component" value="Nucleomorph 3"/>
</dbReference>
<dbReference type="GO" id="GO:0006260">
    <property type="term" value="P:DNA replication"/>
    <property type="evidence" value="ECO:0007669"/>
    <property type="project" value="InterPro"/>
</dbReference>
<dbReference type="Gene3D" id="3.40.5.50">
    <property type="match status" value="1"/>
</dbReference>
<proteinExistence type="predicted"/>
<protein>
    <recommendedName>
        <fullName evidence="1">DNA replication complex GINS protein PSF2 N-terminal domain-containing protein</fullName>
    </recommendedName>
</protein>
<dbReference type="Pfam" id="PF25005">
    <property type="entry name" value="PSF2_N"/>
    <property type="match status" value="1"/>
</dbReference>